<dbReference type="RefSeq" id="WP_183727731.1">
    <property type="nucleotide sequence ID" value="NZ_JACHBW010000016.1"/>
</dbReference>
<gene>
    <name evidence="2" type="ORF">F4827_005044</name>
</gene>
<dbReference type="EMBL" id="JACHBW010000016">
    <property type="protein sequence ID" value="MBB6105178.1"/>
    <property type="molecule type" value="Genomic_DNA"/>
</dbReference>
<name>A0A7W9WVS2_9BURK</name>
<proteinExistence type="predicted"/>
<feature type="region of interest" description="Disordered" evidence="1">
    <location>
        <begin position="1"/>
        <end position="36"/>
    </location>
</feature>
<protein>
    <submittedName>
        <fullName evidence="2">Uncharacterized protein</fullName>
    </submittedName>
</protein>
<reference evidence="2 3" key="1">
    <citation type="submission" date="2020-08" db="EMBL/GenBank/DDBJ databases">
        <title>Above-ground endophytic microbial communities from plants in different locations in the United States.</title>
        <authorList>
            <person name="Frank C."/>
        </authorList>
    </citation>
    <scope>NUCLEOTIDE SEQUENCE [LARGE SCALE GENOMIC DNA]</scope>
    <source>
        <strain evidence="2 3">WP4_2_2</strain>
    </source>
</reference>
<comment type="caution">
    <text evidence="2">The sequence shown here is derived from an EMBL/GenBank/DDBJ whole genome shotgun (WGS) entry which is preliminary data.</text>
</comment>
<dbReference type="Proteomes" id="UP000571554">
    <property type="component" value="Unassembled WGS sequence"/>
</dbReference>
<feature type="compositionally biased region" description="Basic and acidic residues" evidence="1">
    <location>
        <begin position="1"/>
        <end position="18"/>
    </location>
</feature>
<sequence>MTLDQLRTELESGTRRDSGPTTLKPEALRNASAPKLHRLATQRARGMRMQLPHNQMPVLP</sequence>
<accession>A0A7W9WVS2</accession>
<organism evidence="2 3">
    <name type="scientific">Paraburkholderia bannensis</name>
    <dbReference type="NCBI Taxonomy" id="765414"/>
    <lineage>
        <taxon>Bacteria</taxon>
        <taxon>Pseudomonadati</taxon>
        <taxon>Pseudomonadota</taxon>
        <taxon>Betaproteobacteria</taxon>
        <taxon>Burkholderiales</taxon>
        <taxon>Burkholderiaceae</taxon>
        <taxon>Paraburkholderia</taxon>
    </lineage>
</organism>
<keyword evidence="3" id="KW-1185">Reference proteome</keyword>
<dbReference type="AlphaFoldDB" id="A0A7W9WVS2"/>
<evidence type="ECO:0000256" key="1">
    <source>
        <dbReference type="SAM" id="MobiDB-lite"/>
    </source>
</evidence>
<evidence type="ECO:0000313" key="2">
    <source>
        <dbReference type="EMBL" id="MBB6105178.1"/>
    </source>
</evidence>
<evidence type="ECO:0000313" key="3">
    <source>
        <dbReference type="Proteomes" id="UP000571554"/>
    </source>
</evidence>